<keyword evidence="5" id="KW-0677">Repeat</keyword>
<dbReference type="InterPro" id="IPR001343">
    <property type="entry name" value="Hemolysn_Ca-bd"/>
</dbReference>
<sequence>MEFDHQGTLPERADQFLTGVTNIVVAESSLGSVLYTTSRSGGGDLLAYRIEADGGLALLDSRPIAGQAQAGTVNTLNFVDGRLYLTGAENAALTQIEISDDGTFSSVSEVTGAALPAQLLATETLEVNGLTFMYGITRGSDAVDVWQMGGAGVATLIEGGNPGDASQAALTGMSVAFAGEVPFLLVASDADNALISMSVGSDGRPREVSRISSEDGIGIASPTATAFAEVGGQSFGVLAAADSSTLSVVRLGSDGSLQLTDHVLDTRDTRFDGVHTIETASFNGRAYLAAAGGDDGVSVFELLEDGRLLHLTTIADETGTTMSGVSALSFTLQGSALHLAVASGAEAGLSVFTLDIASRGPIIGGTTAADVLDGGTGDDYLYGEAGNDAIAGHAGDDIIRDGAGLDVLTGGEGRDLFVLSDDGVIDTIADFDINQDRIDLSGWSFLRSNSQILFQSTAEGGVISFGAETLELKTVDGSPLTIDQIQSLNLVGQSRFMPDWVLPDQPDSFTEPAAAAPVSLIGTPQADVLSGGDADDLIHGLEDNDKLSGGGGGDQIKGGAGDDAVYGNAGNDLAEGGEGADSIWGGIGWDTIRGNEGNDVIVAGDGFDAAGGGDGDDIITGNNGADKLYGDAGDDRLTGGLNSDSLWGGTGEDQLGGSAGSDALYGGEGNDQLFGNAGADVMEGDGGNDRLAGGINNDTLNGGAGRDTLQGDNGSDVLIGGAGNDLLKGNAGSDILDGGAGDDVLSGGIGADRFKYGSGNDTIMNFQDGIDKLVLDPSLWGGGAISASQLHMYVQESQSDYITLDFGNGNSLDILNVETISILDGDFEVS</sequence>
<dbReference type="InterPro" id="IPR003995">
    <property type="entry name" value="RTX_toxin_determinant-A"/>
</dbReference>
<dbReference type="SUPFAM" id="SSF75011">
    <property type="entry name" value="3-carboxy-cis,cis-mucoante lactonizing enzyme"/>
    <property type="match status" value="1"/>
</dbReference>
<organism evidence="8">
    <name type="scientific">marine sediment metagenome</name>
    <dbReference type="NCBI Taxonomy" id="412755"/>
    <lineage>
        <taxon>unclassified sequences</taxon>
        <taxon>metagenomes</taxon>
        <taxon>ecological metagenomes</taxon>
    </lineage>
</organism>
<reference evidence="8" key="1">
    <citation type="journal article" date="2015" name="Nature">
        <title>Complex archaea that bridge the gap between prokaryotes and eukaryotes.</title>
        <authorList>
            <person name="Spang A."/>
            <person name="Saw J.H."/>
            <person name="Jorgensen S.L."/>
            <person name="Zaremba-Niedzwiedzka K."/>
            <person name="Martijn J."/>
            <person name="Lind A.E."/>
            <person name="van Eijk R."/>
            <person name="Schleper C."/>
            <person name="Guy L."/>
            <person name="Ettema T.J."/>
        </authorList>
    </citation>
    <scope>NUCLEOTIDE SEQUENCE</scope>
</reference>
<keyword evidence="6" id="KW-0843">Virulence</keyword>
<dbReference type="PANTHER" id="PTHR38340">
    <property type="entry name" value="S-LAYER PROTEIN"/>
    <property type="match status" value="1"/>
</dbReference>
<dbReference type="GO" id="GO:0090729">
    <property type="term" value="F:toxin activity"/>
    <property type="evidence" value="ECO:0007669"/>
    <property type="project" value="UniProtKB-KW"/>
</dbReference>
<evidence type="ECO:0000256" key="2">
    <source>
        <dbReference type="ARBA" id="ARBA00004613"/>
    </source>
</evidence>
<evidence type="ECO:0000313" key="8">
    <source>
        <dbReference type="EMBL" id="KKN15665.1"/>
    </source>
</evidence>
<dbReference type="AlphaFoldDB" id="A0A0F9N7T5"/>
<dbReference type="PROSITE" id="PS00330">
    <property type="entry name" value="HEMOLYSIN_CALCIUM"/>
    <property type="match status" value="3"/>
</dbReference>
<dbReference type="InterPro" id="IPR011049">
    <property type="entry name" value="Serralysin-like_metalloprot_C"/>
</dbReference>
<dbReference type="GO" id="GO:0005576">
    <property type="term" value="C:extracellular region"/>
    <property type="evidence" value="ECO:0007669"/>
    <property type="project" value="UniProtKB-SubCell"/>
</dbReference>
<accession>A0A0F9N7T5</accession>
<dbReference type="PRINTS" id="PR01488">
    <property type="entry name" value="RTXTOXINA"/>
</dbReference>
<evidence type="ECO:0000256" key="7">
    <source>
        <dbReference type="ARBA" id="ARBA00023136"/>
    </source>
</evidence>
<dbReference type="Pfam" id="PF00353">
    <property type="entry name" value="HemolysinCabind"/>
    <property type="match status" value="7"/>
</dbReference>
<dbReference type="InterPro" id="IPR018511">
    <property type="entry name" value="Hemolysin-typ_Ca-bd_CS"/>
</dbReference>
<dbReference type="GO" id="GO:0005509">
    <property type="term" value="F:calcium ion binding"/>
    <property type="evidence" value="ECO:0007669"/>
    <property type="project" value="InterPro"/>
</dbReference>
<name>A0A0F9N7T5_9ZZZZ</name>
<evidence type="ECO:0000256" key="5">
    <source>
        <dbReference type="ARBA" id="ARBA00022737"/>
    </source>
</evidence>
<comment type="caution">
    <text evidence="8">The sequence shown here is derived from an EMBL/GenBank/DDBJ whole genome shotgun (WGS) entry which is preliminary data.</text>
</comment>
<gene>
    <name evidence="8" type="ORF">LCGC14_0983670</name>
</gene>
<comment type="subcellular location">
    <subcellularLocation>
        <location evidence="1">Membrane</location>
    </subcellularLocation>
    <subcellularLocation>
        <location evidence="2">Secreted</location>
    </subcellularLocation>
</comment>
<evidence type="ECO:0000256" key="6">
    <source>
        <dbReference type="ARBA" id="ARBA00023026"/>
    </source>
</evidence>
<proteinExistence type="predicted"/>
<evidence type="ECO:0000256" key="4">
    <source>
        <dbReference type="ARBA" id="ARBA00022656"/>
    </source>
</evidence>
<keyword evidence="7" id="KW-0472">Membrane</keyword>
<dbReference type="EMBL" id="LAZR01003690">
    <property type="protein sequence ID" value="KKN15665.1"/>
    <property type="molecule type" value="Genomic_DNA"/>
</dbReference>
<dbReference type="Gene3D" id="2.150.10.10">
    <property type="entry name" value="Serralysin-like metalloprotease, C-terminal"/>
    <property type="match status" value="5"/>
</dbReference>
<evidence type="ECO:0000256" key="3">
    <source>
        <dbReference type="ARBA" id="ARBA00022525"/>
    </source>
</evidence>
<dbReference type="InterPro" id="IPR015943">
    <property type="entry name" value="WD40/YVTN_repeat-like_dom_sf"/>
</dbReference>
<protein>
    <submittedName>
        <fullName evidence="8">Uncharacterized protein</fullName>
    </submittedName>
</protein>
<keyword evidence="4" id="KW-0800">Toxin</keyword>
<dbReference type="GO" id="GO:0016020">
    <property type="term" value="C:membrane"/>
    <property type="evidence" value="ECO:0007669"/>
    <property type="project" value="UniProtKB-SubCell"/>
</dbReference>
<dbReference type="Gene3D" id="2.130.10.10">
    <property type="entry name" value="YVTN repeat-like/Quinoprotein amine dehydrogenase"/>
    <property type="match status" value="1"/>
</dbReference>
<dbReference type="SUPFAM" id="SSF51120">
    <property type="entry name" value="beta-Roll"/>
    <property type="match status" value="3"/>
</dbReference>
<keyword evidence="3" id="KW-0964">Secreted</keyword>
<dbReference type="InterPro" id="IPR050557">
    <property type="entry name" value="RTX_toxin/Mannuronan_C5-epim"/>
</dbReference>
<evidence type="ECO:0000256" key="1">
    <source>
        <dbReference type="ARBA" id="ARBA00004370"/>
    </source>
</evidence>
<dbReference type="PANTHER" id="PTHR38340:SF1">
    <property type="entry name" value="S-LAYER PROTEIN"/>
    <property type="match status" value="1"/>
</dbReference>
<dbReference type="PRINTS" id="PR00313">
    <property type="entry name" value="CABNDNGRPT"/>
</dbReference>